<name>A0A9W7GME8_9STRA</name>
<evidence type="ECO:0000256" key="1">
    <source>
        <dbReference type="ARBA" id="ARBA00009183"/>
    </source>
</evidence>
<keyword evidence="3" id="KW-0274">FAD</keyword>
<evidence type="ECO:0000256" key="2">
    <source>
        <dbReference type="ARBA" id="ARBA00022630"/>
    </source>
</evidence>
<evidence type="ECO:0000256" key="4">
    <source>
        <dbReference type="ARBA" id="ARBA00023002"/>
    </source>
</evidence>
<gene>
    <name evidence="5" type="ORF">TrCOL_g10815</name>
</gene>
<keyword evidence="4" id="KW-0560">Oxidoreductase</keyword>
<dbReference type="EMBL" id="BRYA01000389">
    <property type="protein sequence ID" value="GMI48374.1"/>
    <property type="molecule type" value="Genomic_DNA"/>
</dbReference>
<dbReference type="GO" id="GO:0050661">
    <property type="term" value="F:NADP binding"/>
    <property type="evidence" value="ECO:0007669"/>
    <property type="project" value="InterPro"/>
</dbReference>
<sequence length="482" mass="53844">MSPTALQASRHVRVGVVGSGAAGIATCKGFLDAFKAAGYKNRGDNNDNGTNTFDIDVFEKYGTVGGVWDYNERINSATTSHPTTTKTLPMYKSLRTNLPREVMSFPSYPWNRLPSAEGRSYITHSEVGDYLKSYSQHMGLNKYIRLNCEVDNIKFDMSSSPTKVVVETTSPNSSSPTSAVYDHVVICNGHYEAPSVPPSLQCLSSTYVSMHSIEYDSGDDHKWRGKTVLCIGGRASGTDIAREISMAAKKVYVSERGAAVEGWPGKEKVEVVGGTVGMDSTSTQGILLEDGRVLNDVDMVIFCTGYDYSFKFLSPEVGVKFEKGERRVGPLYKQIWHPEHPNLSFVGLPHSVVPFPLFEVQGRTIAEIALKGWGEVGKEERAREAQSDYEGMGPSGRRVEDTHYLGDLQWQYTREIGVMGGFWGEEEDRRNKVNEEIYKRAGMERKKGKIGGDDGYRRMEFWRDWEKHEWGVEKKGKKRVIS</sequence>
<evidence type="ECO:0000313" key="6">
    <source>
        <dbReference type="Proteomes" id="UP001165065"/>
    </source>
</evidence>
<dbReference type="Pfam" id="PF00743">
    <property type="entry name" value="FMO-like"/>
    <property type="match status" value="2"/>
</dbReference>
<keyword evidence="2" id="KW-0285">Flavoprotein</keyword>
<comment type="similarity">
    <text evidence="1">Belongs to the FMO family.</text>
</comment>
<dbReference type="InterPro" id="IPR020946">
    <property type="entry name" value="Flavin_mOase-like"/>
</dbReference>
<dbReference type="Gene3D" id="3.50.50.60">
    <property type="entry name" value="FAD/NAD(P)-binding domain"/>
    <property type="match status" value="3"/>
</dbReference>
<dbReference type="PANTHER" id="PTHR23023">
    <property type="entry name" value="DIMETHYLANILINE MONOOXYGENASE"/>
    <property type="match status" value="1"/>
</dbReference>
<evidence type="ECO:0008006" key="7">
    <source>
        <dbReference type="Google" id="ProtNLM"/>
    </source>
</evidence>
<evidence type="ECO:0000256" key="3">
    <source>
        <dbReference type="ARBA" id="ARBA00022827"/>
    </source>
</evidence>
<dbReference type="InterPro" id="IPR036188">
    <property type="entry name" value="FAD/NAD-bd_sf"/>
</dbReference>
<dbReference type="InterPro" id="IPR050346">
    <property type="entry name" value="FMO-like"/>
</dbReference>
<proteinExistence type="inferred from homology"/>
<dbReference type="GO" id="GO:0050660">
    <property type="term" value="F:flavin adenine dinucleotide binding"/>
    <property type="evidence" value="ECO:0007669"/>
    <property type="project" value="InterPro"/>
</dbReference>
<reference evidence="6" key="1">
    <citation type="journal article" date="2023" name="Commun. Biol.">
        <title>Genome analysis of Parmales, the sister group of diatoms, reveals the evolutionary specialization of diatoms from phago-mixotrophs to photoautotrophs.</title>
        <authorList>
            <person name="Ban H."/>
            <person name="Sato S."/>
            <person name="Yoshikawa S."/>
            <person name="Yamada K."/>
            <person name="Nakamura Y."/>
            <person name="Ichinomiya M."/>
            <person name="Sato N."/>
            <person name="Blanc-Mathieu R."/>
            <person name="Endo H."/>
            <person name="Kuwata A."/>
            <person name="Ogata H."/>
        </authorList>
    </citation>
    <scope>NUCLEOTIDE SEQUENCE [LARGE SCALE GENOMIC DNA]</scope>
</reference>
<protein>
    <recommendedName>
        <fullName evidence="7">Flavin-containing monooxygenase</fullName>
    </recommendedName>
</protein>
<organism evidence="5 6">
    <name type="scientific">Triparma columacea</name>
    <dbReference type="NCBI Taxonomy" id="722753"/>
    <lineage>
        <taxon>Eukaryota</taxon>
        <taxon>Sar</taxon>
        <taxon>Stramenopiles</taxon>
        <taxon>Ochrophyta</taxon>
        <taxon>Bolidophyceae</taxon>
        <taxon>Parmales</taxon>
        <taxon>Triparmaceae</taxon>
        <taxon>Triparma</taxon>
    </lineage>
</organism>
<comment type="caution">
    <text evidence="5">The sequence shown here is derived from an EMBL/GenBank/DDBJ whole genome shotgun (WGS) entry which is preliminary data.</text>
</comment>
<dbReference type="GO" id="GO:0004499">
    <property type="term" value="F:N,N-dimethylaniline monooxygenase activity"/>
    <property type="evidence" value="ECO:0007669"/>
    <property type="project" value="InterPro"/>
</dbReference>
<dbReference type="Proteomes" id="UP001165065">
    <property type="component" value="Unassembled WGS sequence"/>
</dbReference>
<accession>A0A9W7GME8</accession>
<dbReference type="SUPFAM" id="SSF51905">
    <property type="entry name" value="FAD/NAD(P)-binding domain"/>
    <property type="match status" value="2"/>
</dbReference>
<keyword evidence="6" id="KW-1185">Reference proteome</keyword>
<dbReference type="OrthoDB" id="66881at2759"/>
<dbReference type="AlphaFoldDB" id="A0A9W7GME8"/>
<evidence type="ECO:0000313" key="5">
    <source>
        <dbReference type="EMBL" id="GMI48374.1"/>
    </source>
</evidence>